<protein>
    <submittedName>
        <fullName evidence="9">LPXTG cell wall anchor domain-containing protein</fullName>
    </submittedName>
</protein>
<evidence type="ECO:0000256" key="7">
    <source>
        <dbReference type="SAM" id="Phobius"/>
    </source>
</evidence>
<dbReference type="Gene3D" id="2.40.10.10">
    <property type="entry name" value="Trypsin-like serine proteases"/>
    <property type="match status" value="1"/>
</dbReference>
<dbReference type="SUPFAM" id="SSF50494">
    <property type="entry name" value="Trypsin-like serine proteases"/>
    <property type="match status" value="1"/>
</dbReference>
<accession>A0ABY9LHX5</accession>
<dbReference type="Proteomes" id="UP001238096">
    <property type="component" value="Chromosome"/>
</dbReference>
<sequence length="160" mass="17489">MLEFSAYAYSGQSGSPVILKETNELVGVLAHKPRPDHNEIGTLGVRMMTQYYNWIQSFIDKEEAHTPLNPTDNRDSVEKGKTDEQADGLSNASQGLGKNVEGLAYKETSALKAANFLSEDKNETSQLPSTGEKGSVWQAAIGLFVMVASFGFLKKKVSEK</sequence>
<keyword evidence="10" id="KW-1185">Reference proteome</keyword>
<evidence type="ECO:0000313" key="10">
    <source>
        <dbReference type="Proteomes" id="UP001238096"/>
    </source>
</evidence>
<keyword evidence="7" id="KW-0472">Membrane</keyword>
<proteinExistence type="predicted"/>
<keyword evidence="1" id="KW-0134">Cell wall</keyword>
<name>A0ABY9LHX5_9STRE</name>
<evidence type="ECO:0000256" key="6">
    <source>
        <dbReference type="SAM" id="MobiDB-lite"/>
    </source>
</evidence>
<evidence type="ECO:0000256" key="3">
    <source>
        <dbReference type="ARBA" id="ARBA00022729"/>
    </source>
</evidence>
<dbReference type="InterPro" id="IPR043504">
    <property type="entry name" value="Peptidase_S1_PA_chymotrypsin"/>
</dbReference>
<keyword evidence="5" id="KW-0572">Peptidoglycan-anchor</keyword>
<feature type="domain" description="Gram-positive cocci surface proteins LPxTG" evidence="8">
    <location>
        <begin position="120"/>
        <end position="156"/>
    </location>
</feature>
<dbReference type="EMBL" id="CP110509">
    <property type="protein sequence ID" value="WMB28428.1"/>
    <property type="molecule type" value="Genomic_DNA"/>
</dbReference>
<gene>
    <name evidence="9" type="ORF">N1496_02145</name>
</gene>
<keyword evidence="3" id="KW-0732">Signal</keyword>
<keyword evidence="2" id="KW-0964">Secreted</keyword>
<evidence type="ECO:0000256" key="2">
    <source>
        <dbReference type="ARBA" id="ARBA00022525"/>
    </source>
</evidence>
<evidence type="ECO:0000256" key="4">
    <source>
        <dbReference type="ARBA" id="ARBA00022825"/>
    </source>
</evidence>
<feature type="region of interest" description="Disordered" evidence="6">
    <location>
        <begin position="64"/>
        <end position="96"/>
    </location>
</feature>
<keyword evidence="7" id="KW-1133">Transmembrane helix</keyword>
<dbReference type="NCBIfam" id="TIGR01167">
    <property type="entry name" value="LPXTG_anchor"/>
    <property type="match status" value="1"/>
</dbReference>
<evidence type="ECO:0000256" key="1">
    <source>
        <dbReference type="ARBA" id="ARBA00022512"/>
    </source>
</evidence>
<keyword evidence="4" id="KW-0720">Serine protease</keyword>
<dbReference type="InterPro" id="IPR009003">
    <property type="entry name" value="Peptidase_S1_PA"/>
</dbReference>
<reference evidence="10" key="1">
    <citation type="submission" date="2022-10" db="EMBL/GenBank/DDBJ databases">
        <title>Streptococcus didelphis as causative of fatal infections in opossums (Didelphis albiventris).</title>
        <authorList>
            <person name="Breyer G.M."/>
            <person name="Da Silva M.E.R.J."/>
            <person name="Siqueira F.M."/>
        </authorList>
    </citation>
    <scope>NUCLEOTIDE SEQUENCE [LARGE SCALE GENOMIC DNA]</scope>
    <source>
        <strain evidence="10">LBVP101/21</strain>
    </source>
</reference>
<organism evidence="9 10">
    <name type="scientific">Streptococcus didelphis</name>
    <dbReference type="NCBI Taxonomy" id="102886"/>
    <lineage>
        <taxon>Bacteria</taxon>
        <taxon>Bacillati</taxon>
        <taxon>Bacillota</taxon>
        <taxon>Bacilli</taxon>
        <taxon>Lactobacillales</taxon>
        <taxon>Streptococcaceae</taxon>
        <taxon>Streptococcus</taxon>
    </lineage>
</organism>
<keyword evidence="7" id="KW-0812">Transmembrane</keyword>
<keyword evidence="4" id="KW-0645">Protease</keyword>
<evidence type="ECO:0000259" key="8">
    <source>
        <dbReference type="Pfam" id="PF00746"/>
    </source>
</evidence>
<keyword evidence="4" id="KW-0378">Hydrolase</keyword>
<dbReference type="RefSeq" id="WP_018365717.1">
    <property type="nucleotide sequence ID" value="NZ_CP110509.1"/>
</dbReference>
<dbReference type="Pfam" id="PF00746">
    <property type="entry name" value="Gram_pos_anchor"/>
    <property type="match status" value="1"/>
</dbReference>
<feature type="compositionally biased region" description="Basic and acidic residues" evidence="6">
    <location>
        <begin position="72"/>
        <end position="84"/>
    </location>
</feature>
<dbReference type="InterPro" id="IPR019931">
    <property type="entry name" value="LPXTG_anchor"/>
</dbReference>
<feature type="transmembrane region" description="Helical" evidence="7">
    <location>
        <begin position="135"/>
        <end position="153"/>
    </location>
</feature>
<evidence type="ECO:0000313" key="9">
    <source>
        <dbReference type="EMBL" id="WMB28428.1"/>
    </source>
</evidence>
<evidence type="ECO:0000256" key="5">
    <source>
        <dbReference type="ARBA" id="ARBA00023088"/>
    </source>
</evidence>